<dbReference type="PANTHER" id="PTHR30250:SF26">
    <property type="entry name" value="PSMA PROTEIN"/>
    <property type="match status" value="1"/>
</dbReference>
<dbReference type="PANTHER" id="PTHR30250">
    <property type="entry name" value="PST FAMILY PREDICTED COLANIC ACID TRANSPORTER"/>
    <property type="match status" value="1"/>
</dbReference>
<evidence type="ECO:0000256" key="4">
    <source>
        <dbReference type="ARBA" id="ARBA00022989"/>
    </source>
</evidence>
<dbReference type="InterPro" id="IPR002797">
    <property type="entry name" value="Polysacc_synth"/>
</dbReference>
<evidence type="ECO:0008006" key="8">
    <source>
        <dbReference type="Google" id="ProtNLM"/>
    </source>
</evidence>
<feature type="transmembrane region" description="Helical" evidence="6">
    <location>
        <begin position="63"/>
        <end position="86"/>
    </location>
</feature>
<keyword evidence="2" id="KW-1003">Cell membrane</keyword>
<dbReference type="EMBL" id="SNRY01000459">
    <property type="protein sequence ID" value="KAA6340454.1"/>
    <property type="molecule type" value="Genomic_DNA"/>
</dbReference>
<feature type="transmembrane region" description="Helical" evidence="6">
    <location>
        <begin position="165"/>
        <end position="184"/>
    </location>
</feature>
<keyword evidence="3 6" id="KW-0812">Transmembrane</keyword>
<organism evidence="7">
    <name type="scientific">termite gut metagenome</name>
    <dbReference type="NCBI Taxonomy" id="433724"/>
    <lineage>
        <taxon>unclassified sequences</taxon>
        <taxon>metagenomes</taxon>
        <taxon>organismal metagenomes</taxon>
    </lineage>
</organism>
<evidence type="ECO:0000256" key="1">
    <source>
        <dbReference type="ARBA" id="ARBA00004651"/>
    </source>
</evidence>
<feature type="transmembrane region" description="Helical" evidence="6">
    <location>
        <begin position="136"/>
        <end position="159"/>
    </location>
</feature>
<evidence type="ECO:0000256" key="2">
    <source>
        <dbReference type="ARBA" id="ARBA00022475"/>
    </source>
</evidence>
<evidence type="ECO:0000256" key="5">
    <source>
        <dbReference type="ARBA" id="ARBA00023136"/>
    </source>
</evidence>
<sequence length="485" mass="56152">MLVSLYTVRVVLETLGEIDYGIYNVVGGIVTMFSFLSSTMASASQRFFAFEIGKNNFQRLKEIFSLTLLSYIGIALLVFLLAETFGLWFVNTQLTIPSDRIDAVNYIYQFSILSFIVSIFSTPYQAIIIAREKMNVYAYVSIVESILKLLIVYLLVLFSFDKLKLYAILVFFVTFFVTLIYIFYCRRNFKESFYFFYWESKKMMEIVSYAWWNMIGTVAGLLRNQGVNILLNVFFGPVVNTARAIAYQVNAVLSNFSNNFYIAVHPQIIKYYSSKQLEEMNDLVFRSSKLAFYLVMILFIPLILETEYILRLWLNDLPKHTVIFVQLVIINTLINVLNNPLTCAIQATGKIIILQLTISVLNLTILPISYLFLRWGMQPEITMIISICISILCFFPRLLLVKKYVGISIILFFKKVLFVVIIVFILSIIPPIIINLNMESSLYRFLLVTLTVLLFSIWVIYKIGLTINEKKLSKALINKFIKRIK</sequence>
<comment type="subcellular location">
    <subcellularLocation>
        <location evidence="1">Cell membrane</location>
        <topology evidence="1">Multi-pass membrane protein</topology>
    </subcellularLocation>
</comment>
<gene>
    <name evidence="7" type="ORF">EZS27_011675</name>
</gene>
<evidence type="ECO:0000313" key="7">
    <source>
        <dbReference type="EMBL" id="KAA6340454.1"/>
    </source>
</evidence>
<keyword evidence="4 6" id="KW-1133">Transmembrane helix</keyword>
<accession>A0A5J4S2Z7</accession>
<dbReference type="Pfam" id="PF01943">
    <property type="entry name" value="Polysacc_synt"/>
    <property type="match status" value="1"/>
</dbReference>
<feature type="transmembrane region" description="Helical" evidence="6">
    <location>
        <begin position="290"/>
        <end position="310"/>
    </location>
</feature>
<protein>
    <recommendedName>
        <fullName evidence="8">Polysaccharide biosynthesis protein C-terminal domain-containing protein</fullName>
    </recommendedName>
</protein>
<name>A0A5J4S2Z7_9ZZZZ</name>
<dbReference type="AlphaFoldDB" id="A0A5J4S2Z7"/>
<feature type="transmembrane region" description="Helical" evidence="6">
    <location>
        <begin position="412"/>
        <end position="436"/>
    </location>
</feature>
<dbReference type="GO" id="GO:0005886">
    <property type="term" value="C:plasma membrane"/>
    <property type="evidence" value="ECO:0007669"/>
    <property type="project" value="UniProtKB-SubCell"/>
</dbReference>
<dbReference type="InterPro" id="IPR050833">
    <property type="entry name" value="Poly_Biosynth_Transport"/>
</dbReference>
<evidence type="ECO:0000256" key="3">
    <source>
        <dbReference type="ARBA" id="ARBA00022692"/>
    </source>
</evidence>
<keyword evidence="5 6" id="KW-0472">Membrane</keyword>
<feature type="transmembrane region" description="Helical" evidence="6">
    <location>
        <begin position="322"/>
        <end position="341"/>
    </location>
</feature>
<comment type="caution">
    <text evidence="7">The sequence shown here is derived from an EMBL/GenBank/DDBJ whole genome shotgun (WGS) entry which is preliminary data.</text>
</comment>
<feature type="transmembrane region" description="Helical" evidence="6">
    <location>
        <begin position="442"/>
        <end position="461"/>
    </location>
</feature>
<reference evidence="7" key="1">
    <citation type="submission" date="2019-03" db="EMBL/GenBank/DDBJ databases">
        <title>Single cell metagenomics reveals metabolic interactions within the superorganism composed of flagellate Streblomastix strix and complex community of Bacteroidetes bacteria on its surface.</title>
        <authorList>
            <person name="Treitli S.C."/>
            <person name="Kolisko M."/>
            <person name="Husnik F."/>
            <person name="Keeling P."/>
            <person name="Hampl V."/>
        </authorList>
    </citation>
    <scope>NUCLEOTIDE SEQUENCE</scope>
    <source>
        <strain evidence="7">STM</strain>
    </source>
</reference>
<proteinExistence type="predicted"/>
<evidence type="ECO:0000256" key="6">
    <source>
        <dbReference type="SAM" id="Phobius"/>
    </source>
</evidence>
<feature type="transmembrane region" description="Helical" evidence="6">
    <location>
        <begin position="381"/>
        <end position="400"/>
    </location>
</feature>
<feature type="transmembrane region" description="Helical" evidence="6">
    <location>
        <begin position="20"/>
        <end position="43"/>
    </location>
</feature>
<feature type="transmembrane region" description="Helical" evidence="6">
    <location>
        <begin position="106"/>
        <end position="124"/>
    </location>
</feature>
<feature type="transmembrane region" description="Helical" evidence="6">
    <location>
        <begin position="353"/>
        <end position="375"/>
    </location>
</feature>